<dbReference type="Proteomes" id="UP001142393">
    <property type="component" value="Unassembled WGS sequence"/>
</dbReference>
<evidence type="ECO:0000256" key="2">
    <source>
        <dbReference type="ARBA" id="ARBA00022448"/>
    </source>
</evidence>
<reference evidence="7 8" key="1">
    <citation type="journal article" date="2023" name="Proc. Natl. Acad. Sci. U.S.A.">
        <title>A global phylogenomic analysis of the shiitake genus Lentinula.</title>
        <authorList>
            <person name="Sierra-Patev S."/>
            <person name="Min B."/>
            <person name="Naranjo-Ortiz M."/>
            <person name="Looney B."/>
            <person name="Konkel Z."/>
            <person name="Slot J.C."/>
            <person name="Sakamoto Y."/>
            <person name="Steenwyk J.L."/>
            <person name="Rokas A."/>
            <person name="Carro J."/>
            <person name="Camarero S."/>
            <person name="Ferreira P."/>
            <person name="Molpeceres G."/>
            <person name="Ruiz-Duenas F.J."/>
            <person name="Serrano A."/>
            <person name="Henrissat B."/>
            <person name="Drula E."/>
            <person name="Hughes K.W."/>
            <person name="Mata J.L."/>
            <person name="Ishikawa N.K."/>
            <person name="Vargas-Isla R."/>
            <person name="Ushijima S."/>
            <person name="Smith C.A."/>
            <person name="Donoghue J."/>
            <person name="Ahrendt S."/>
            <person name="Andreopoulos W."/>
            <person name="He G."/>
            <person name="LaButti K."/>
            <person name="Lipzen A."/>
            <person name="Ng V."/>
            <person name="Riley R."/>
            <person name="Sandor L."/>
            <person name="Barry K."/>
            <person name="Martinez A.T."/>
            <person name="Xiao Y."/>
            <person name="Gibbons J.G."/>
            <person name="Terashima K."/>
            <person name="Grigoriev I.V."/>
            <person name="Hibbett D."/>
        </authorList>
    </citation>
    <scope>NUCLEOTIDE SEQUENCE [LARGE SCALE GENOMIC DNA]</scope>
    <source>
        <strain evidence="7 8">TFB7810</strain>
    </source>
</reference>
<keyword evidence="4 6" id="KW-1133">Transmembrane helix</keyword>
<protein>
    <submittedName>
        <fullName evidence="7">Uncharacterized protein</fullName>
    </submittedName>
</protein>
<keyword evidence="3 6" id="KW-0812">Transmembrane</keyword>
<keyword evidence="5 6" id="KW-0472">Membrane</keyword>
<evidence type="ECO:0000256" key="6">
    <source>
        <dbReference type="SAM" id="Phobius"/>
    </source>
</evidence>
<dbReference type="PANTHER" id="PTHR43791">
    <property type="entry name" value="PERMEASE-RELATED"/>
    <property type="match status" value="1"/>
</dbReference>
<proteinExistence type="predicted"/>
<keyword evidence="8" id="KW-1185">Reference proteome</keyword>
<dbReference type="AlphaFoldDB" id="A0A9W8PA22"/>
<evidence type="ECO:0000256" key="4">
    <source>
        <dbReference type="ARBA" id="ARBA00022989"/>
    </source>
</evidence>
<keyword evidence="2" id="KW-0813">Transport</keyword>
<evidence type="ECO:0000256" key="1">
    <source>
        <dbReference type="ARBA" id="ARBA00004141"/>
    </source>
</evidence>
<evidence type="ECO:0000256" key="3">
    <source>
        <dbReference type="ARBA" id="ARBA00022692"/>
    </source>
</evidence>
<dbReference type="GO" id="GO:0016020">
    <property type="term" value="C:membrane"/>
    <property type="evidence" value="ECO:0007669"/>
    <property type="project" value="UniProtKB-SubCell"/>
</dbReference>
<evidence type="ECO:0000313" key="7">
    <source>
        <dbReference type="EMBL" id="KAJ3749906.1"/>
    </source>
</evidence>
<dbReference type="PANTHER" id="PTHR43791:SF7">
    <property type="entry name" value="MAJOR FACILITATOR SUPERFAMILY (MFS) PROFILE DOMAIN-CONTAINING PROTEIN"/>
    <property type="match status" value="1"/>
</dbReference>
<dbReference type="EMBL" id="JANVFU010000001">
    <property type="protein sequence ID" value="KAJ3749906.1"/>
    <property type="molecule type" value="Genomic_DNA"/>
</dbReference>
<sequence>MPDCAYAKRGIGSPLGSGCGISVHSSPASPADLICQQHLHLALLKTCGSNSYARSNPISNYDLLKVLDKLGRKLKPEEEPDYLVLLQALDESVESVMNLPDYEPTSNIERFPQKNVNYQRIHMVDGRGSVPYAQLGLLSMDQVWNTMTTNINGLLLWMHVPSNVGGRTKKSAVSSIMFIAYCVGNAGGSQFFRAADAPGYIPALVACSICLGLEFVFVLTWRIYLSYQNHMRDKVVEAQGLTPEQVKELGAENGEKDITDRKNPHFRYSY</sequence>
<comment type="subcellular location">
    <subcellularLocation>
        <location evidence="1">Membrane</location>
        <topology evidence="1">Multi-pass membrane protein</topology>
    </subcellularLocation>
</comment>
<accession>A0A9W8PA22</accession>
<feature type="transmembrane region" description="Helical" evidence="6">
    <location>
        <begin position="200"/>
        <end position="224"/>
    </location>
</feature>
<name>A0A9W8PA22_9AGAR</name>
<dbReference type="GO" id="GO:0022857">
    <property type="term" value="F:transmembrane transporter activity"/>
    <property type="evidence" value="ECO:0007669"/>
    <property type="project" value="TreeGrafter"/>
</dbReference>
<comment type="caution">
    <text evidence="7">The sequence shown here is derived from an EMBL/GenBank/DDBJ whole genome shotgun (WGS) entry which is preliminary data.</text>
</comment>
<organism evidence="7 8">
    <name type="scientific">Lentinula detonsa</name>
    <dbReference type="NCBI Taxonomy" id="2804962"/>
    <lineage>
        <taxon>Eukaryota</taxon>
        <taxon>Fungi</taxon>
        <taxon>Dikarya</taxon>
        <taxon>Basidiomycota</taxon>
        <taxon>Agaricomycotina</taxon>
        <taxon>Agaricomycetes</taxon>
        <taxon>Agaricomycetidae</taxon>
        <taxon>Agaricales</taxon>
        <taxon>Marasmiineae</taxon>
        <taxon>Omphalotaceae</taxon>
        <taxon>Lentinula</taxon>
    </lineage>
</organism>
<evidence type="ECO:0000256" key="5">
    <source>
        <dbReference type="ARBA" id="ARBA00023136"/>
    </source>
</evidence>
<gene>
    <name evidence="7" type="ORF">DFH05DRAFT_1538437</name>
</gene>
<evidence type="ECO:0000313" key="8">
    <source>
        <dbReference type="Proteomes" id="UP001142393"/>
    </source>
</evidence>